<evidence type="ECO:0000313" key="4">
    <source>
        <dbReference type="Proteomes" id="UP001596548"/>
    </source>
</evidence>
<dbReference type="InterPro" id="IPR001633">
    <property type="entry name" value="EAL_dom"/>
</dbReference>
<protein>
    <submittedName>
        <fullName evidence="3">EAL and HDOD domain-containing protein</fullName>
    </submittedName>
</protein>
<sequence length="404" mass="43912">MTQRPTVADGTPFVHVARQPIFDSTGDVVAYELLFRGRMDAVDAEARDSYATSQVMVNTFTEFGVDEVVGDRICFINLTREFLVGELPLPFAPDQMVLEVLETVAVDDDVVKGVATLVESGYRIALDDFVLGSGHERLLAYASYLKLDLLSGDLSHLDQIVELCRAWPGIQIVAEGIETPDLLKLCDSYGFELRQGYVLSRPQTLTTVSLSPSRLRQLELIGVLSAPETDIERVREIVTGDPALTIRVLRASNSAMVAPQTRISSIRQAIVMLGLDQIRQWAMLMAVADAADATEAQMIEVLTHARLCVNLAPTFDVDPDGAFVAGLVAAVAPILGMSPTTLAHHLPLEADIAAALSRGVGPYGRLLRTVEVYQRGDLAELAATYTGADLTGKMIEAMRWARIS</sequence>
<evidence type="ECO:0000259" key="2">
    <source>
        <dbReference type="PROSITE" id="PS51833"/>
    </source>
</evidence>
<comment type="caution">
    <text evidence="3">The sequence shown here is derived from an EMBL/GenBank/DDBJ whole genome shotgun (WGS) entry which is preliminary data.</text>
</comment>
<keyword evidence="4" id="KW-1185">Reference proteome</keyword>
<dbReference type="SUPFAM" id="SSF141868">
    <property type="entry name" value="EAL domain-like"/>
    <property type="match status" value="1"/>
</dbReference>
<dbReference type="Gene3D" id="3.20.20.450">
    <property type="entry name" value="EAL domain"/>
    <property type="match status" value="1"/>
</dbReference>
<proteinExistence type="predicted"/>
<gene>
    <name evidence="3" type="ORF">ACFQS1_18330</name>
</gene>
<feature type="domain" description="HDOD" evidence="2">
    <location>
        <begin position="210"/>
        <end position="401"/>
    </location>
</feature>
<dbReference type="PROSITE" id="PS50883">
    <property type="entry name" value="EAL"/>
    <property type="match status" value="1"/>
</dbReference>
<name>A0ABW2HWH7_9ACTN</name>
<dbReference type="PROSITE" id="PS51833">
    <property type="entry name" value="HDOD"/>
    <property type="match status" value="1"/>
</dbReference>
<dbReference type="RefSeq" id="WP_378969677.1">
    <property type="nucleotide sequence ID" value="NZ_JBHTBJ010000012.1"/>
</dbReference>
<dbReference type="Pfam" id="PF00563">
    <property type="entry name" value="EAL"/>
    <property type="match status" value="1"/>
</dbReference>
<dbReference type="Pfam" id="PF08668">
    <property type="entry name" value="HDOD"/>
    <property type="match status" value="1"/>
</dbReference>
<dbReference type="InterPro" id="IPR035919">
    <property type="entry name" value="EAL_sf"/>
</dbReference>
<evidence type="ECO:0000259" key="1">
    <source>
        <dbReference type="PROSITE" id="PS50883"/>
    </source>
</evidence>
<accession>A0ABW2HWH7</accession>
<dbReference type="SMART" id="SM00052">
    <property type="entry name" value="EAL"/>
    <property type="match status" value="1"/>
</dbReference>
<dbReference type="Gene3D" id="1.10.3210.10">
    <property type="entry name" value="Hypothetical protein af1432"/>
    <property type="match status" value="1"/>
</dbReference>
<evidence type="ECO:0000313" key="3">
    <source>
        <dbReference type="EMBL" id="MFC7275954.1"/>
    </source>
</evidence>
<feature type="domain" description="EAL" evidence="1">
    <location>
        <begin position="1"/>
        <end position="216"/>
    </location>
</feature>
<dbReference type="EMBL" id="JBHTBJ010000012">
    <property type="protein sequence ID" value="MFC7275954.1"/>
    <property type="molecule type" value="Genomic_DNA"/>
</dbReference>
<dbReference type="SUPFAM" id="SSF109604">
    <property type="entry name" value="HD-domain/PDEase-like"/>
    <property type="match status" value="1"/>
</dbReference>
<reference evidence="4" key="1">
    <citation type="journal article" date="2019" name="Int. J. Syst. Evol. Microbiol.">
        <title>The Global Catalogue of Microorganisms (GCM) 10K type strain sequencing project: providing services to taxonomists for standard genome sequencing and annotation.</title>
        <authorList>
            <consortium name="The Broad Institute Genomics Platform"/>
            <consortium name="The Broad Institute Genome Sequencing Center for Infectious Disease"/>
            <person name="Wu L."/>
            <person name="Ma J."/>
        </authorList>
    </citation>
    <scope>NUCLEOTIDE SEQUENCE [LARGE SCALE GENOMIC DNA]</scope>
    <source>
        <strain evidence="4">XZYJT-10</strain>
    </source>
</reference>
<dbReference type="Proteomes" id="UP001596548">
    <property type="component" value="Unassembled WGS sequence"/>
</dbReference>
<dbReference type="InterPro" id="IPR013976">
    <property type="entry name" value="HDOD"/>
</dbReference>
<dbReference type="PIRSF" id="PIRSF003180">
    <property type="entry name" value="DiGMPpdiest_YuxH"/>
    <property type="match status" value="1"/>
</dbReference>
<organism evidence="3 4">
    <name type="scientific">Paractinoplanes rhizophilus</name>
    <dbReference type="NCBI Taxonomy" id="1416877"/>
    <lineage>
        <taxon>Bacteria</taxon>
        <taxon>Bacillati</taxon>
        <taxon>Actinomycetota</taxon>
        <taxon>Actinomycetes</taxon>
        <taxon>Micromonosporales</taxon>
        <taxon>Micromonosporaceae</taxon>
        <taxon>Paractinoplanes</taxon>
    </lineage>
</organism>
<dbReference type="InterPro" id="IPR052340">
    <property type="entry name" value="RNase_Y/CdgJ"/>
</dbReference>
<dbReference type="PANTHER" id="PTHR33525:SF4">
    <property type="entry name" value="CYCLIC DI-GMP PHOSPHODIESTERASE CDGJ"/>
    <property type="match status" value="1"/>
</dbReference>
<dbReference type="PANTHER" id="PTHR33525">
    <property type="match status" value="1"/>
</dbReference>
<dbReference type="InterPro" id="IPR014408">
    <property type="entry name" value="dGMP_Pdiesterase_EAL/HD-GYP"/>
</dbReference>